<dbReference type="KEGG" id="bcom:BAUCODRAFT_493009"/>
<name>M2MVE2_BAUPA</name>
<dbReference type="HOGENOM" id="CLU_2133074_0_0_1"/>
<proteinExistence type="predicted"/>
<accession>M2MVE2</accession>
<keyword evidence="2" id="KW-1185">Reference proteome</keyword>
<evidence type="ECO:0000313" key="2">
    <source>
        <dbReference type="Proteomes" id="UP000011761"/>
    </source>
</evidence>
<dbReference type="EMBL" id="KB445556">
    <property type="protein sequence ID" value="EMC95533.1"/>
    <property type="molecule type" value="Genomic_DNA"/>
</dbReference>
<dbReference type="GeneID" id="19114876"/>
<dbReference type="RefSeq" id="XP_007677029.1">
    <property type="nucleotide sequence ID" value="XM_007678839.1"/>
</dbReference>
<dbReference type="Proteomes" id="UP000011761">
    <property type="component" value="Unassembled WGS sequence"/>
</dbReference>
<dbReference type="AlphaFoldDB" id="M2MVE2"/>
<organism evidence="1 2">
    <name type="scientific">Baudoinia panamericana (strain UAMH 10762)</name>
    <name type="common">Angels' share fungus</name>
    <name type="synonym">Baudoinia compniacensis (strain UAMH 10762)</name>
    <dbReference type="NCBI Taxonomy" id="717646"/>
    <lineage>
        <taxon>Eukaryota</taxon>
        <taxon>Fungi</taxon>
        <taxon>Dikarya</taxon>
        <taxon>Ascomycota</taxon>
        <taxon>Pezizomycotina</taxon>
        <taxon>Dothideomycetes</taxon>
        <taxon>Dothideomycetidae</taxon>
        <taxon>Mycosphaerellales</taxon>
        <taxon>Teratosphaeriaceae</taxon>
        <taxon>Baudoinia</taxon>
    </lineage>
</organism>
<protein>
    <submittedName>
        <fullName evidence="1">Uncharacterized protein</fullName>
    </submittedName>
</protein>
<sequence>MPRTSAGLGSLIWDIASIQKCHIPFRPSHGLSLWMYTHLAHANPDGPSFIEKGTFLTQTDSASGTAGLINLAYFYAEYILRQQSQGSREQPASRPTGAVQLEATLIIFEATPK</sequence>
<evidence type="ECO:0000313" key="1">
    <source>
        <dbReference type="EMBL" id="EMC95533.1"/>
    </source>
</evidence>
<gene>
    <name evidence="1" type="ORF">BAUCODRAFT_493009</name>
</gene>
<reference evidence="1 2" key="1">
    <citation type="journal article" date="2012" name="PLoS Pathog.">
        <title>Diverse lifestyles and strategies of plant pathogenesis encoded in the genomes of eighteen Dothideomycetes fungi.</title>
        <authorList>
            <person name="Ohm R.A."/>
            <person name="Feau N."/>
            <person name="Henrissat B."/>
            <person name="Schoch C.L."/>
            <person name="Horwitz B.A."/>
            <person name="Barry K.W."/>
            <person name="Condon B.J."/>
            <person name="Copeland A.C."/>
            <person name="Dhillon B."/>
            <person name="Glaser F."/>
            <person name="Hesse C.N."/>
            <person name="Kosti I."/>
            <person name="LaButti K."/>
            <person name="Lindquist E.A."/>
            <person name="Lucas S."/>
            <person name="Salamov A.A."/>
            <person name="Bradshaw R.E."/>
            <person name="Ciuffetti L."/>
            <person name="Hamelin R.C."/>
            <person name="Kema G.H.J."/>
            <person name="Lawrence C."/>
            <person name="Scott J.A."/>
            <person name="Spatafora J.W."/>
            <person name="Turgeon B.G."/>
            <person name="de Wit P.J.G.M."/>
            <person name="Zhong S."/>
            <person name="Goodwin S.B."/>
            <person name="Grigoriev I.V."/>
        </authorList>
    </citation>
    <scope>NUCLEOTIDE SEQUENCE [LARGE SCALE GENOMIC DNA]</scope>
    <source>
        <strain evidence="1 2">UAMH 10762</strain>
    </source>
</reference>